<dbReference type="SUPFAM" id="SSF103473">
    <property type="entry name" value="MFS general substrate transporter"/>
    <property type="match status" value="1"/>
</dbReference>
<dbReference type="EMBL" id="CP114066">
    <property type="protein sequence ID" value="WAT21146.1"/>
    <property type="molecule type" value="Genomic_DNA"/>
</dbReference>
<organism evidence="2 3">
    <name type="scientific">Bacillus halotolerans</name>
    <dbReference type="NCBI Taxonomy" id="260554"/>
    <lineage>
        <taxon>Bacteria</taxon>
        <taxon>Bacillati</taxon>
        <taxon>Bacillota</taxon>
        <taxon>Bacilli</taxon>
        <taxon>Bacillales</taxon>
        <taxon>Bacillaceae</taxon>
        <taxon>Bacillus</taxon>
    </lineage>
</organism>
<dbReference type="Gene3D" id="1.20.1720.10">
    <property type="entry name" value="Multidrug resistance protein D"/>
    <property type="match status" value="1"/>
</dbReference>
<keyword evidence="1" id="KW-1133">Transmembrane helix</keyword>
<sequence length="153" mass="16872">MSQGYSTVSPISGGFILQFADWSTVFIVLPGIGCFYFCHGSDRIACPPEKRTKGRLRETLITFRHLLGGRAFMGFAFSQAFIGTGMFAYISGSPFILQNIYGVCRLRCSACRLPSTALAGVAWEENAWPMALSIFGFDVLAILSYVFLVRRNA</sequence>
<dbReference type="Proteomes" id="UP001164713">
    <property type="component" value="Chromosome"/>
</dbReference>
<reference evidence="2" key="1">
    <citation type="submission" date="2022-12" db="EMBL/GenBank/DDBJ databases">
        <title>Genomic of Bacillus halotolerans.</title>
        <authorList>
            <person name="Xu G."/>
            <person name="Ding Y."/>
        </authorList>
    </citation>
    <scope>NUCLEOTIDE SEQUENCE</scope>
    <source>
        <strain evidence="2">B13</strain>
    </source>
</reference>
<protein>
    <recommendedName>
        <fullName evidence="4">MFS transporter</fullName>
    </recommendedName>
</protein>
<evidence type="ECO:0008006" key="4">
    <source>
        <dbReference type="Google" id="ProtNLM"/>
    </source>
</evidence>
<dbReference type="RefSeq" id="WP_227533944.1">
    <property type="nucleotide sequence ID" value="NZ_CP098738.1"/>
</dbReference>
<proteinExistence type="predicted"/>
<keyword evidence="3" id="KW-1185">Reference proteome</keyword>
<feature type="transmembrane region" description="Helical" evidence="1">
    <location>
        <begin position="71"/>
        <end position="90"/>
    </location>
</feature>
<feature type="transmembrane region" description="Helical" evidence="1">
    <location>
        <begin position="15"/>
        <end position="38"/>
    </location>
</feature>
<name>A0ABY7HZP8_9BACI</name>
<gene>
    <name evidence="2" type="ORF">O0R52_19690</name>
</gene>
<keyword evidence="1" id="KW-0472">Membrane</keyword>
<evidence type="ECO:0000313" key="3">
    <source>
        <dbReference type="Proteomes" id="UP001164713"/>
    </source>
</evidence>
<dbReference type="InterPro" id="IPR036259">
    <property type="entry name" value="MFS_trans_sf"/>
</dbReference>
<evidence type="ECO:0000313" key="2">
    <source>
        <dbReference type="EMBL" id="WAT21146.1"/>
    </source>
</evidence>
<accession>A0ABY7HZP8</accession>
<keyword evidence="1" id="KW-0812">Transmembrane</keyword>
<feature type="transmembrane region" description="Helical" evidence="1">
    <location>
        <begin position="127"/>
        <end position="148"/>
    </location>
</feature>
<evidence type="ECO:0000256" key="1">
    <source>
        <dbReference type="SAM" id="Phobius"/>
    </source>
</evidence>